<dbReference type="RefSeq" id="WP_103203516.1">
    <property type="nucleotide sequence ID" value="NZ_CVTD020000024.1"/>
</dbReference>
<dbReference type="InterPro" id="IPR002725">
    <property type="entry name" value="YgjP-like_metallopeptidase"/>
</dbReference>
<sequence>MKYKSETRQVECGQNLVTYTLTRKPVKNINIRIKPDGRILVSANKRVPLTYIENLIREKQEYISGVLKRFEERQKQVLPTLPAKYKDGEKIRFLGEYRIIKVIEGSPETVFLDGQEIYIRVKNKDDEKRKEGLVNKWLKEQQENIFTQICTETHRMFEKYGVKYPVIKIRKMKSRWGSCQWQKGIITLNSRLIETPRICIEYVVLHEFAHFIHPNHSKKFYELVESLMPDYKVRKKELEK</sequence>
<dbReference type="OrthoDB" id="9811177at2"/>
<accession>A0A0H5SYH0</accession>
<dbReference type="CDD" id="cd07344">
    <property type="entry name" value="M48_yhfN_like"/>
    <property type="match status" value="1"/>
</dbReference>
<gene>
    <name evidence="2" type="ORF">HHT355_2247</name>
</gene>
<dbReference type="PANTHER" id="PTHR30399">
    <property type="entry name" value="UNCHARACTERIZED PROTEIN YGJP"/>
    <property type="match status" value="1"/>
</dbReference>
<evidence type="ECO:0000313" key="3">
    <source>
        <dbReference type="Proteomes" id="UP000236497"/>
    </source>
</evidence>
<proteinExistence type="predicted"/>
<dbReference type="AlphaFoldDB" id="A0A0H5SYH0"/>
<evidence type="ECO:0000259" key="1">
    <source>
        <dbReference type="Pfam" id="PF01863"/>
    </source>
</evidence>
<dbReference type="EMBL" id="CVTD020000024">
    <property type="protein sequence ID" value="CRZ35438.1"/>
    <property type="molecule type" value="Genomic_DNA"/>
</dbReference>
<dbReference type="PANTHER" id="PTHR30399:SF1">
    <property type="entry name" value="UTP PYROPHOSPHATASE"/>
    <property type="match status" value="1"/>
</dbReference>
<dbReference type="Proteomes" id="UP000236497">
    <property type="component" value="Unassembled WGS sequence"/>
</dbReference>
<dbReference type="Pfam" id="PF01863">
    <property type="entry name" value="YgjP-like"/>
    <property type="match status" value="1"/>
</dbReference>
<dbReference type="Gene3D" id="3.30.2010.10">
    <property type="entry name" value="Metalloproteases ('zincins'), catalytic domain"/>
    <property type="match status" value="1"/>
</dbReference>
<feature type="domain" description="YgjP-like metallopeptidase" evidence="1">
    <location>
        <begin position="27"/>
        <end position="239"/>
    </location>
</feature>
<name>A0A0H5SYH0_HERHM</name>
<keyword evidence="3" id="KW-1185">Reference proteome</keyword>
<reference evidence="2 3" key="1">
    <citation type="submission" date="2015-06" db="EMBL/GenBank/DDBJ databases">
        <authorList>
            <person name="Wibberg Daniel"/>
        </authorList>
    </citation>
    <scope>NUCLEOTIDE SEQUENCE [LARGE SCALE GENOMIC DNA]</scope>
    <source>
        <strain evidence="2 3">T3/55T</strain>
    </source>
</reference>
<organism evidence="2 3">
    <name type="scientific">Herbinix hemicellulosilytica</name>
    <dbReference type="NCBI Taxonomy" id="1564487"/>
    <lineage>
        <taxon>Bacteria</taxon>
        <taxon>Bacillati</taxon>
        <taxon>Bacillota</taxon>
        <taxon>Clostridia</taxon>
        <taxon>Lachnospirales</taxon>
        <taxon>Lachnospiraceae</taxon>
        <taxon>Herbinix</taxon>
    </lineage>
</organism>
<evidence type="ECO:0000313" key="2">
    <source>
        <dbReference type="EMBL" id="CRZ35438.1"/>
    </source>
</evidence>
<dbReference type="InterPro" id="IPR053136">
    <property type="entry name" value="UTP_pyrophosphatase-like"/>
</dbReference>
<protein>
    <recommendedName>
        <fullName evidence="1">YgjP-like metallopeptidase domain-containing protein</fullName>
    </recommendedName>
</protein>